<accession>A0A7V4U0K6</accession>
<dbReference type="CDD" id="cd01300">
    <property type="entry name" value="YtcJ_like"/>
    <property type="match status" value="1"/>
</dbReference>
<gene>
    <name evidence="2" type="ORF">ENK44_08795</name>
</gene>
<sequence>AEAVVQGNGKIVFVGDKDEALKYYPDARKYNLKGRTMLPAFIDPHSHFMSALRMVNQVNVASPPMGPAKSIEDIMNLLADFKKKKNIKDGDWIIGWGYDQDLIKEKRHITKRDIDKYFPDNKVMIIHVSMHGAVLNSRALEWAGINAHTKTPAGGVIARFPNSEEPAGLVMEMAFIPIFEKMPQPSVDEMMKLMKPAQMLYARNGYTQAVEGYSHISDMDLLLKAAAEHKLFLDIISLPGFTEMDKWLNNPKYKFGVYTNHLKFGGGKFTLDGSPQGKTAYMSSPYLTGGPNGEKNWYGNTSIPRDELAKMARTMIDNHIQINFHANGDAAIDDAIYAIEKAGITAKDDKRPIIIHSQFQRLDQLEKYVELGITPSYFTNHVYFWGDVHIKNVGEKKASFISPLKTAQALGIIFSNHTDFNVTPLNPFFILWTATNRITRSGKVLGPKERIDTYTALQGLTSGPAYQFFEENRKGKIKTGMLADFVILKNNPLKQNISDLRDNEVIETIKEGKTIFENKK</sequence>
<feature type="domain" description="Amidohydrolase 3" evidence="1">
    <location>
        <begin position="31"/>
        <end position="516"/>
    </location>
</feature>
<dbReference type="EMBL" id="DRQG01000084">
    <property type="protein sequence ID" value="HGY55785.1"/>
    <property type="molecule type" value="Genomic_DNA"/>
</dbReference>
<reference evidence="2" key="1">
    <citation type="journal article" date="2020" name="mSystems">
        <title>Genome- and Community-Level Interaction Insights into Carbon Utilization and Element Cycling Functions of Hydrothermarchaeota in Hydrothermal Sediment.</title>
        <authorList>
            <person name="Zhou Z."/>
            <person name="Liu Y."/>
            <person name="Xu W."/>
            <person name="Pan J."/>
            <person name="Luo Z.H."/>
            <person name="Li M."/>
        </authorList>
    </citation>
    <scope>NUCLEOTIDE SEQUENCE [LARGE SCALE GENOMIC DNA]</scope>
    <source>
        <strain evidence="2">HyVt-577</strain>
    </source>
</reference>
<dbReference type="GO" id="GO:0016810">
    <property type="term" value="F:hydrolase activity, acting on carbon-nitrogen (but not peptide) bonds"/>
    <property type="evidence" value="ECO:0007669"/>
    <property type="project" value="InterPro"/>
</dbReference>
<dbReference type="AlphaFoldDB" id="A0A7V4U0K6"/>
<dbReference type="InterPro" id="IPR013108">
    <property type="entry name" value="Amidohydro_3"/>
</dbReference>
<evidence type="ECO:0000259" key="1">
    <source>
        <dbReference type="Pfam" id="PF07969"/>
    </source>
</evidence>
<dbReference type="InterPro" id="IPR032466">
    <property type="entry name" value="Metal_Hydrolase"/>
</dbReference>
<dbReference type="Gene3D" id="2.30.40.10">
    <property type="entry name" value="Urease, subunit C, domain 1"/>
    <property type="match status" value="1"/>
</dbReference>
<dbReference type="SUPFAM" id="SSF51556">
    <property type="entry name" value="Metallo-dependent hydrolases"/>
    <property type="match status" value="1"/>
</dbReference>
<name>A0A7V4U0K6_CALAY</name>
<dbReference type="Pfam" id="PF07969">
    <property type="entry name" value="Amidohydro_3"/>
    <property type="match status" value="1"/>
</dbReference>
<dbReference type="SUPFAM" id="SSF51338">
    <property type="entry name" value="Composite domain of metallo-dependent hydrolases"/>
    <property type="match status" value="1"/>
</dbReference>
<evidence type="ECO:0000313" key="2">
    <source>
        <dbReference type="EMBL" id="HGY55785.1"/>
    </source>
</evidence>
<dbReference type="InterPro" id="IPR011059">
    <property type="entry name" value="Metal-dep_hydrolase_composite"/>
</dbReference>
<dbReference type="PANTHER" id="PTHR22642">
    <property type="entry name" value="IMIDAZOLONEPROPIONASE"/>
    <property type="match status" value="1"/>
</dbReference>
<proteinExistence type="predicted"/>
<dbReference type="Gene3D" id="3.10.310.70">
    <property type="match status" value="1"/>
</dbReference>
<dbReference type="PANTHER" id="PTHR22642:SF2">
    <property type="entry name" value="PROTEIN LONG AFTER FAR-RED 3"/>
    <property type="match status" value="1"/>
</dbReference>
<dbReference type="Gene3D" id="3.20.20.140">
    <property type="entry name" value="Metal-dependent hydrolases"/>
    <property type="match status" value="1"/>
</dbReference>
<organism evidence="2">
    <name type="scientific">Caldithrix abyssi</name>
    <dbReference type="NCBI Taxonomy" id="187145"/>
    <lineage>
        <taxon>Bacteria</taxon>
        <taxon>Pseudomonadati</taxon>
        <taxon>Calditrichota</taxon>
        <taxon>Calditrichia</taxon>
        <taxon>Calditrichales</taxon>
        <taxon>Calditrichaceae</taxon>
        <taxon>Caldithrix</taxon>
    </lineage>
</organism>
<dbReference type="InterPro" id="IPR033932">
    <property type="entry name" value="YtcJ-like"/>
</dbReference>
<comment type="caution">
    <text evidence="2">The sequence shown here is derived from an EMBL/GenBank/DDBJ whole genome shotgun (WGS) entry which is preliminary data.</text>
</comment>
<protein>
    <submittedName>
        <fullName evidence="2">Amidohydrolase</fullName>
    </submittedName>
</protein>
<feature type="non-terminal residue" evidence="2">
    <location>
        <position position="1"/>
    </location>
</feature>
<dbReference type="Proteomes" id="UP000885779">
    <property type="component" value="Unassembled WGS sequence"/>
</dbReference>